<dbReference type="STRING" id="946077.W5A_03319"/>
<feature type="modified residue" description="4-aspartylphosphate" evidence="1">
    <location>
        <position position="59"/>
    </location>
</feature>
<feature type="domain" description="Response regulatory" evidence="2">
    <location>
        <begin position="4"/>
        <end position="132"/>
    </location>
</feature>
<reference evidence="3 4" key="1">
    <citation type="journal article" date="2012" name="J. Bacteriol.">
        <title>Genome Sequence of the Halotolerant Bacterium Imtechella halotolerans K1T.</title>
        <authorList>
            <person name="Kumar S."/>
            <person name="Vikram S."/>
            <person name="Subramanian S."/>
            <person name="Raghava G.P."/>
            <person name="Pinnaka A.K."/>
        </authorList>
    </citation>
    <scope>NUCLEOTIDE SEQUENCE [LARGE SCALE GENOMIC DNA]</scope>
    <source>
        <strain evidence="3 4">K1</strain>
    </source>
</reference>
<dbReference type="PATRIC" id="fig|946077.3.peg.673"/>
<evidence type="ECO:0000313" key="3">
    <source>
        <dbReference type="EMBL" id="EID75940.1"/>
    </source>
</evidence>
<dbReference type="InterPro" id="IPR001789">
    <property type="entry name" value="Sig_transdc_resp-reg_receiver"/>
</dbReference>
<comment type="caution">
    <text evidence="3">The sequence shown here is derived from an EMBL/GenBank/DDBJ whole genome shotgun (WGS) entry which is preliminary data.</text>
</comment>
<protein>
    <submittedName>
        <fullName evidence="3">Response regulator GacA</fullName>
    </submittedName>
</protein>
<gene>
    <name evidence="3" type="ORF">W5A_03319</name>
</gene>
<dbReference type="SUPFAM" id="SSF52172">
    <property type="entry name" value="CheY-like"/>
    <property type="match status" value="1"/>
</dbReference>
<evidence type="ECO:0000313" key="4">
    <source>
        <dbReference type="Proteomes" id="UP000005938"/>
    </source>
</evidence>
<keyword evidence="4" id="KW-1185">Reference proteome</keyword>
<dbReference type="Proteomes" id="UP000005938">
    <property type="component" value="Unassembled WGS sequence"/>
</dbReference>
<evidence type="ECO:0000259" key="2">
    <source>
        <dbReference type="PROSITE" id="PS50110"/>
    </source>
</evidence>
<dbReference type="Gene3D" id="3.40.50.2300">
    <property type="match status" value="1"/>
</dbReference>
<dbReference type="GO" id="GO:0000160">
    <property type="term" value="P:phosphorelay signal transduction system"/>
    <property type="evidence" value="ECO:0007669"/>
    <property type="project" value="InterPro"/>
</dbReference>
<sequence>MFKKILIAEDLDISSLGIEAKLKEKFDVEIAHTKYCDEAYLKLKKAIQDNIPFDLLISDLSFKNDHREEKITSGDQLIKTIKKEQPELTTILFSVEDRIFKIRQFFDELDINAYVHKSRNSLNELIEAINTITQGEKYVSPSLSTALSHKTILEIDSYDIELVRQLSLGLSQDEISIHFKEQDISPYSLSSIEKRINKLKIYFKAKNTVHLVSMTKDLGLI</sequence>
<accession>I0WHS4</accession>
<dbReference type="eggNOG" id="COG2197">
    <property type="taxonomic scope" value="Bacteria"/>
</dbReference>
<dbReference type="RefSeq" id="WP_008237401.1">
    <property type="nucleotide sequence ID" value="NZ_AJJU01000003.1"/>
</dbReference>
<dbReference type="OrthoDB" id="659223at2"/>
<dbReference type="InterPro" id="IPR011006">
    <property type="entry name" value="CheY-like_superfamily"/>
</dbReference>
<proteinExistence type="predicted"/>
<organism evidence="3 4">
    <name type="scientific">Imtechella halotolerans K1</name>
    <dbReference type="NCBI Taxonomy" id="946077"/>
    <lineage>
        <taxon>Bacteria</taxon>
        <taxon>Pseudomonadati</taxon>
        <taxon>Bacteroidota</taxon>
        <taxon>Flavobacteriia</taxon>
        <taxon>Flavobacteriales</taxon>
        <taxon>Flavobacteriaceae</taxon>
        <taxon>Imtechella</taxon>
    </lineage>
</organism>
<name>I0WHS4_9FLAO</name>
<dbReference type="AlphaFoldDB" id="I0WHS4"/>
<evidence type="ECO:0000256" key="1">
    <source>
        <dbReference type="PROSITE-ProRule" id="PRU00169"/>
    </source>
</evidence>
<dbReference type="EMBL" id="AJJU01000003">
    <property type="protein sequence ID" value="EID75940.1"/>
    <property type="molecule type" value="Genomic_DNA"/>
</dbReference>
<keyword evidence="1" id="KW-0597">Phosphoprotein</keyword>
<dbReference type="PROSITE" id="PS50110">
    <property type="entry name" value="RESPONSE_REGULATORY"/>
    <property type="match status" value="1"/>
</dbReference>